<feature type="chain" id="PRO_5043949319" evidence="2">
    <location>
        <begin position="26"/>
        <end position="185"/>
    </location>
</feature>
<sequence length="185" mass="19147">MHPSPRSALLPLLCLAVVLAGGVDAGERQRAGGFSTGRGHSGTWQTQRSGTLADGLTRQRSVTGENGRTASTSSTTRYDATSGQLSRTTTGADGRSRSIEATRQDGQTSGTWSNAAGNSGTFTQQTSRADDGSLSHQVQVTGANGETAERSTRYSLDRDSGTLSRSVTGPQGNTRTGSVTLTPNP</sequence>
<feature type="compositionally biased region" description="Polar residues" evidence="1">
    <location>
        <begin position="161"/>
        <end position="185"/>
    </location>
</feature>
<accession>A0A1I0T1K0</accession>
<feature type="compositionally biased region" description="Basic and acidic residues" evidence="1">
    <location>
        <begin position="94"/>
        <end position="103"/>
    </location>
</feature>
<dbReference type="STRING" id="319939.SAMN05216263_102332"/>
<reference evidence="3 4" key="1">
    <citation type="submission" date="2019-12" db="EMBL/GenBank/DDBJ databases">
        <title>complete genome sequences of Pseudomonas otitidis str. WP8-S17-CRE-03 isolated from wastewater treatment plant effluent.</title>
        <authorList>
            <person name="Sekizuka T."/>
            <person name="Itokawa K."/>
            <person name="Yatsu K."/>
            <person name="Inamine Y."/>
            <person name="Kuroda M."/>
        </authorList>
    </citation>
    <scope>NUCLEOTIDE SEQUENCE [LARGE SCALE GENOMIC DNA]</scope>
    <source>
        <strain evidence="3 4">WP8-S17-CRE-03</strain>
    </source>
</reference>
<feature type="compositionally biased region" description="Basic and acidic residues" evidence="1">
    <location>
        <begin position="147"/>
        <end position="160"/>
    </location>
</feature>
<dbReference type="RefSeq" id="WP_044399841.1">
    <property type="nucleotide sequence ID" value="NZ_AP022213.1"/>
</dbReference>
<protein>
    <submittedName>
        <fullName evidence="3">Uncharacterized protein</fullName>
    </submittedName>
</protein>
<name>A0A1I0T1K0_9GAMM</name>
<feature type="compositionally biased region" description="Polar residues" evidence="1">
    <location>
        <begin position="104"/>
        <end position="127"/>
    </location>
</feature>
<dbReference type="Proteomes" id="UP000515591">
    <property type="component" value="Chromosome"/>
</dbReference>
<dbReference type="AlphaFoldDB" id="A0A1I0T1K0"/>
<feature type="region of interest" description="Disordered" evidence="1">
    <location>
        <begin position="30"/>
        <end position="185"/>
    </location>
</feature>
<proteinExistence type="predicted"/>
<organism evidence="3 4">
    <name type="scientific">Metapseudomonas otitidis</name>
    <dbReference type="NCBI Taxonomy" id="319939"/>
    <lineage>
        <taxon>Bacteria</taxon>
        <taxon>Pseudomonadati</taxon>
        <taxon>Pseudomonadota</taxon>
        <taxon>Gammaproteobacteria</taxon>
        <taxon>Pseudomonadales</taxon>
        <taxon>Pseudomonadaceae</taxon>
        <taxon>Metapseudomonas</taxon>
    </lineage>
</organism>
<evidence type="ECO:0000256" key="1">
    <source>
        <dbReference type="SAM" id="MobiDB-lite"/>
    </source>
</evidence>
<evidence type="ECO:0000313" key="3">
    <source>
        <dbReference type="EMBL" id="BBT17200.1"/>
    </source>
</evidence>
<dbReference type="EMBL" id="AP022213">
    <property type="protein sequence ID" value="BBT17200.1"/>
    <property type="molecule type" value="Genomic_DNA"/>
</dbReference>
<feature type="compositionally biased region" description="Polar residues" evidence="1">
    <location>
        <begin position="58"/>
        <end position="91"/>
    </location>
</feature>
<evidence type="ECO:0000313" key="4">
    <source>
        <dbReference type="Proteomes" id="UP000515591"/>
    </source>
</evidence>
<gene>
    <name evidence="3" type="ORF">WP8S17C03_32490</name>
</gene>
<keyword evidence="2" id="KW-0732">Signal</keyword>
<feature type="signal peptide" evidence="2">
    <location>
        <begin position="1"/>
        <end position="25"/>
    </location>
</feature>
<evidence type="ECO:0000256" key="2">
    <source>
        <dbReference type="SAM" id="SignalP"/>
    </source>
</evidence>
<feature type="compositionally biased region" description="Polar residues" evidence="1">
    <location>
        <begin position="134"/>
        <end position="144"/>
    </location>
</feature>